<dbReference type="Pfam" id="PF08327">
    <property type="entry name" value="AHSA1"/>
    <property type="match status" value="1"/>
</dbReference>
<evidence type="ECO:0000259" key="2">
    <source>
        <dbReference type="Pfam" id="PF08327"/>
    </source>
</evidence>
<keyword evidence="4" id="KW-1185">Reference proteome</keyword>
<reference evidence="3" key="1">
    <citation type="journal article" date="2014" name="Int. J. Syst. Evol. Microbiol.">
        <title>Complete genome sequence of Corynebacterium casei LMG S-19264T (=DSM 44701T), isolated from a smear-ripened cheese.</title>
        <authorList>
            <consortium name="US DOE Joint Genome Institute (JGI-PGF)"/>
            <person name="Walter F."/>
            <person name="Albersmeier A."/>
            <person name="Kalinowski J."/>
            <person name="Ruckert C."/>
        </authorList>
    </citation>
    <scope>NUCLEOTIDE SEQUENCE</scope>
    <source>
        <strain evidence="3">JCM 13064</strain>
    </source>
</reference>
<dbReference type="CDD" id="cd08899">
    <property type="entry name" value="SRPBCC_CalC_Aha1-like_6"/>
    <property type="match status" value="1"/>
</dbReference>
<evidence type="ECO:0000313" key="4">
    <source>
        <dbReference type="Proteomes" id="UP000645217"/>
    </source>
</evidence>
<evidence type="ECO:0000256" key="1">
    <source>
        <dbReference type="ARBA" id="ARBA00006817"/>
    </source>
</evidence>
<dbReference type="Proteomes" id="UP000645217">
    <property type="component" value="Unassembled WGS sequence"/>
</dbReference>
<feature type="domain" description="Activator of Hsp90 ATPase homologue 1/2-like C-terminal" evidence="2">
    <location>
        <begin position="37"/>
        <end position="148"/>
    </location>
</feature>
<proteinExistence type="inferred from homology"/>
<dbReference type="AlphaFoldDB" id="A0A917QWJ7"/>
<dbReference type="InterPro" id="IPR013538">
    <property type="entry name" value="ASHA1/2-like_C"/>
</dbReference>
<evidence type="ECO:0000313" key="3">
    <source>
        <dbReference type="EMBL" id="GGK71610.1"/>
    </source>
</evidence>
<organism evidence="3 4">
    <name type="scientific">Sphaerisporangium melleum</name>
    <dbReference type="NCBI Taxonomy" id="321316"/>
    <lineage>
        <taxon>Bacteria</taxon>
        <taxon>Bacillati</taxon>
        <taxon>Actinomycetota</taxon>
        <taxon>Actinomycetes</taxon>
        <taxon>Streptosporangiales</taxon>
        <taxon>Streptosporangiaceae</taxon>
        <taxon>Sphaerisporangium</taxon>
    </lineage>
</organism>
<reference evidence="3" key="2">
    <citation type="submission" date="2020-09" db="EMBL/GenBank/DDBJ databases">
        <authorList>
            <person name="Sun Q."/>
            <person name="Ohkuma M."/>
        </authorList>
    </citation>
    <scope>NUCLEOTIDE SEQUENCE</scope>
    <source>
        <strain evidence="3">JCM 13064</strain>
    </source>
</reference>
<dbReference type="SUPFAM" id="SSF55961">
    <property type="entry name" value="Bet v1-like"/>
    <property type="match status" value="1"/>
</dbReference>
<dbReference type="Gene3D" id="3.30.530.20">
    <property type="match status" value="1"/>
</dbReference>
<dbReference type="EMBL" id="BMNT01000005">
    <property type="protein sequence ID" value="GGK71610.1"/>
    <property type="molecule type" value="Genomic_DNA"/>
</dbReference>
<accession>A0A917QWJ7</accession>
<dbReference type="RefSeq" id="WP_189162021.1">
    <property type="nucleotide sequence ID" value="NZ_BMNT01000005.1"/>
</dbReference>
<comment type="caution">
    <text evidence="3">The sequence shown here is derived from an EMBL/GenBank/DDBJ whole genome shotgun (WGS) entry which is preliminary data.</text>
</comment>
<name>A0A917QWJ7_9ACTN</name>
<sequence>MLDVDVTHQINSVRRQVGSRTLEAGEARTVTISQSYDTTLEDLWDACTNPERIPRWFLPVSGELRLHGRYQIEGNAGGVVERCDAPKSFAITWEMGDQVSWVEVRLTPEDDGRTRFELEHTALVGDHWDQFGPGAVGIGWDMTVMGLALHLSSGEANDPEASAAWVASDEARVFMKLSSDLWGEADAASGTDPATARAAADRTFAAYTGAPPTES</sequence>
<dbReference type="InterPro" id="IPR023393">
    <property type="entry name" value="START-like_dom_sf"/>
</dbReference>
<comment type="similarity">
    <text evidence="1">Belongs to the AHA1 family.</text>
</comment>
<gene>
    <name evidence="3" type="ORF">GCM10007964_13070</name>
</gene>
<protein>
    <submittedName>
        <fullName evidence="3">Activator of HSP90 ATPase</fullName>
    </submittedName>
</protein>